<evidence type="ECO:0000313" key="4">
    <source>
        <dbReference type="Proteomes" id="UP000736856"/>
    </source>
</evidence>
<accession>A0A937AET8</accession>
<dbReference type="PANTHER" id="PTHR34039">
    <property type="entry name" value="UPF0102 PROTEIN YRAN"/>
    <property type="match status" value="1"/>
</dbReference>
<name>A0A937AET8_9HYPH</name>
<dbReference type="InterPro" id="IPR011335">
    <property type="entry name" value="Restrct_endonuc-II-like"/>
</dbReference>
<comment type="similarity">
    <text evidence="1 2">Belongs to the UPF0102 family.</text>
</comment>
<dbReference type="Proteomes" id="UP000736856">
    <property type="component" value="Unassembled WGS sequence"/>
</dbReference>
<dbReference type="SUPFAM" id="SSF52980">
    <property type="entry name" value="Restriction endonuclease-like"/>
    <property type="match status" value="1"/>
</dbReference>
<protein>
    <recommendedName>
        <fullName evidence="2">UPF0102 protein EU981_01580</fullName>
    </recommendedName>
</protein>
<gene>
    <name evidence="3" type="ORF">EU981_01580</name>
</gene>
<dbReference type="Pfam" id="PF02021">
    <property type="entry name" value="UPF0102"/>
    <property type="match status" value="1"/>
</dbReference>
<sequence length="117" mass="14055">MLHDRRKAIRYGIFAEIFSAVFLLIKGWKIVEIRHRNRYGEIDIIAMRYDMVIFVEVKARKTIQDAINSVSDRSQKRIHAASEFWLSRQINGRRFSYRYDIIAVVPWRIPKHFPNSF</sequence>
<dbReference type="Gene3D" id="3.40.1350.10">
    <property type="match status" value="1"/>
</dbReference>
<organism evidence="3 4">
    <name type="scientific">Candidatus Liberibacter ctenarytainae</name>
    <dbReference type="NCBI Taxonomy" id="2020335"/>
    <lineage>
        <taxon>Bacteria</taxon>
        <taxon>Pseudomonadati</taxon>
        <taxon>Pseudomonadota</taxon>
        <taxon>Alphaproteobacteria</taxon>
        <taxon>Hyphomicrobiales</taxon>
        <taxon>Rhizobiaceae</taxon>
        <taxon>Liberibacter</taxon>
    </lineage>
</organism>
<dbReference type="InterPro" id="IPR011856">
    <property type="entry name" value="tRNA_endonuc-like_dom_sf"/>
</dbReference>
<dbReference type="HAMAP" id="MF_00048">
    <property type="entry name" value="UPF0102"/>
    <property type="match status" value="1"/>
</dbReference>
<dbReference type="AlphaFoldDB" id="A0A937AET8"/>
<evidence type="ECO:0000313" key="3">
    <source>
        <dbReference type="EMBL" id="MBL0848783.1"/>
    </source>
</evidence>
<dbReference type="NCBIfam" id="NF009151">
    <property type="entry name" value="PRK12497.1-5"/>
    <property type="match status" value="1"/>
</dbReference>
<evidence type="ECO:0000256" key="1">
    <source>
        <dbReference type="ARBA" id="ARBA00006738"/>
    </source>
</evidence>
<comment type="caution">
    <text evidence="3">The sequence shown here is derived from an EMBL/GenBank/DDBJ whole genome shotgun (WGS) entry which is preliminary data.</text>
</comment>
<proteinExistence type="inferred from homology"/>
<dbReference type="PANTHER" id="PTHR34039:SF1">
    <property type="entry name" value="UPF0102 PROTEIN YRAN"/>
    <property type="match status" value="1"/>
</dbReference>
<dbReference type="EMBL" id="SEOL01000002">
    <property type="protein sequence ID" value="MBL0848783.1"/>
    <property type="molecule type" value="Genomic_DNA"/>
</dbReference>
<evidence type="ECO:0000256" key="2">
    <source>
        <dbReference type="HAMAP-Rule" id="MF_00048"/>
    </source>
</evidence>
<dbReference type="GO" id="GO:0003676">
    <property type="term" value="F:nucleic acid binding"/>
    <property type="evidence" value="ECO:0007669"/>
    <property type="project" value="InterPro"/>
</dbReference>
<reference evidence="3" key="1">
    <citation type="submission" date="2019-02" db="EMBL/GenBank/DDBJ databases">
        <title>A novel Candidatus Liberibacter species associated with the New Zealand native fuchsia psyllid, Ctenarytaina fuchsiae.</title>
        <authorList>
            <person name="Thompson S.M."/>
            <person name="Jorgensen N."/>
            <person name="David C."/>
            <person name="Bulman S.R."/>
            <person name="Smith G.R."/>
        </authorList>
    </citation>
    <scope>NUCLEOTIDE SEQUENCE</scope>
    <source>
        <strain evidence="3">Oxford</strain>
    </source>
</reference>
<dbReference type="InterPro" id="IPR003509">
    <property type="entry name" value="UPF0102_YraN-like"/>
</dbReference>